<evidence type="ECO:0000256" key="4">
    <source>
        <dbReference type="ARBA" id="ARBA00015262"/>
    </source>
</evidence>
<keyword evidence="5 6" id="KW-0501">Molybdenum cofactor biosynthesis</keyword>
<dbReference type="PIRSF" id="PIRSF006443">
    <property type="entry name" value="MoaB"/>
    <property type="match status" value="1"/>
</dbReference>
<accession>A0A841GZQ1</accession>
<sequence length="171" mass="18800">MTTESSARHHRLAEDRGPVQVSVVTVSDSRTMETDTNGQWLREAIEAGGHHLADYRLIPDEAGEVEDALRAMGFGPGRVIIFNGGTGIAPRDTTFDVLSRALEKPIPGFGELFRMLSWEQVGAAAMLSRATAGVYRDRVVFSLPGSPAAVRLAWEKLIEPELQHLAWLVHR</sequence>
<dbReference type="AlphaFoldDB" id="A0A841GZQ1"/>
<dbReference type="SUPFAM" id="SSF53218">
    <property type="entry name" value="Molybdenum cofactor biosynthesis proteins"/>
    <property type="match status" value="1"/>
</dbReference>
<name>A0A841GZQ1_9BACT</name>
<evidence type="ECO:0000259" key="7">
    <source>
        <dbReference type="SMART" id="SM00852"/>
    </source>
</evidence>
<dbReference type="GO" id="GO:0006777">
    <property type="term" value="P:Mo-molybdopterin cofactor biosynthetic process"/>
    <property type="evidence" value="ECO:0007669"/>
    <property type="project" value="UniProtKB-UniRule"/>
</dbReference>
<dbReference type="PANTHER" id="PTHR43232">
    <property type="entry name" value="MOLYBDENUM COFACTOR BIOSYNTHESIS PROTEIN B"/>
    <property type="match status" value="1"/>
</dbReference>
<reference evidence="8 9" key="1">
    <citation type="submission" date="2020-08" db="EMBL/GenBank/DDBJ databases">
        <title>Genomic Encyclopedia of Type Strains, Phase IV (KMG-IV): sequencing the most valuable type-strain genomes for metagenomic binning, comparative biology and taxonomic classification.</title>
        <authorList>
            <person name="Goeker M."/>
        </authorList>
    </citation>
    <scope>NUCLEOTIDE SEQUENCE [LARGE SCALE GENOMIC DNA]</scope>
    <source>
        <strain evidence="8 9">DSM 29007</strain>
    </source>
</reference>
<comment type="caution">
    <text evidence="8">The sequence shown here is derived from an EMBL/GenBank/DDBJ whole genome shotgun (WGS) entry which is preliminary data.</text>
</comment>
<dbReference type="PANTHER" id="PTHR43232:SF2">
    <property type="entry name" value="MOLYBDENUM COFACTOR BIOSYNTHESIS PROTEIN B"/>
    <property type="match status" value="1"/>
</dbReference>
<protein>
    <recommendedName>
        <fullName evidence="4 6">Molybdenum cofactor biosynthesis protein B</fullName>
    </recommendedName>
</protein>
<dbReference type="CDD" id="cd00886">
    <property type="entry name" value="MogA_MoaB"/>
    <property type="match status" value="1"/>
</dbReference>
<gene>
    <name evidence="8" type="ORF">HNQ61_002830</name>
</gene>
<dbReference type="FunFam" id="3.40.980.10:FF:000006">
    <property type="entry name" value="Molybdenum cofactor biosynthesis protein B"/>
    <property type="match status" value="1"/>
</dbReference>
<comment type="similarity">
    <text evidence="3 6">Belongs to the MoaB/Mog family.</text>
</comment>
<evidence type="ECO:0000256" key="6">
    <source>
        <dbReference type="PIRNR" id="PIRNR006443"/>
    </source>
</evidence>
<feature type="domain" description="MoaB/Mog" evidence="7">
    <location>
        <begin position="22"/>
        <end position="165"/>
    </location>
</feature>
<comment type="pathway">
    <text evidence="2 6">Cofactor biosynthesis; molybdopterin biosynthesis.</text>
</comment>
<dbReference type="Gene3D" id="3.40.980.10">
    <property type="entry name" value="MoaB/Mog-like domain"/>
    <property type="match status" value="1"/>
</dbReference>
<dbReference type="EMBL" id="JACHIA010000007">
    <property type="protein sequence ID" value="MBB6071206.1"/>
    <property type="molecule type" value="Genomic_DNA"/>
</dbReference>
<evidence type="ECO:0000256" key="1">
    <source>
        <dbReference type="ARBA" id="ARBA00003487"/>
    </source>
</evidence>
<organism evidence="8 9">
    <name type="scientific">Longimicrobium terrae</name>
    <dbReference type="NCBI Taxonomy" id="1639882"/>
    <lineage>
        <taxon>Bacteria</taxon>
        <taxon>Pseudomonadati</taxon>
        <taxon>Gemmatimonadota</taxon>
        <taxon>Longimicrobiia</taxon>
        <taxon>Longimicrobiales</taxon>
        <taxon>Longimicrobiaceae</taxon>
        <taxon>Longimicrobium</taxon>
    </lineage>
</organism>
<dbReference type="InterPro" id="IPR001453">
    <property type="entry name" value="MoaB/Mog_dom"/>
</dbReference>
<dbReference type="SMART" id="SM00852">
    <property type="entry name" value="MoCF_biosynth"/>
    <property type="match status" value="1"/>
</dbReference>
<dbReference type="GO" id="GO:0005829">
    <property type="term" value="C:cytosol"/>
    <property type="evidence" value="ECO:0007669"/>
    <property type="project" value="TreeGrafter"/>
</dbReference>
<dbReference type="Proteomes" id="UP000582837">
    <property type="component" value="Unassembled WGS sequence"/>
</dbReference>
<keyword evidence="9" id="KW-1185">Reference proteome</keyword>
<dbReference type="InterPro" id="IPR036425">
    <property type="entry name" value="MoaB/Mog-like_dom_sf"/>
</dbReference>
<proteinExistence type="inferred from homology"/>
<dbReference type="InterPro" id="IPR008284">
    <property type="entry name" value="MoCF_biosynth_CS"/>
</dbReference>
<evidence type="ECO:0000313" key="9">
    <source>
        <dbReference type="Proteomes" id="UP000582837"/>
    </source>
</evidence>
<dbReference type="UniPathway" id="UPA00344"/>
<comment type="function">
    <text evidence="1 6">May be involved in the biosynthesis of molybdopterin.</text>
</comment>
<dbReference type="NCBIfam" id="TIGR00177">
    <property type="entry name" value="molyb_syn"/>
    <property type="match status" value="1"/>
</dbReference>
<evidence type="ECO:0000256" key="5">
    <source>
        <dbReference type="ARBA" id="ARBA00023150"/>
    </source>
</evidence>
<dbReference type="PROSITE" id="PS01078">
    <property type="entry name" value="MOCF_BIOSYNTHESIS_1"/>
    <property type="match status" value="1"/>
</dbReference>
<dbReference type="InterPro" id="IPR012245">
    <property type="entry name" value="MoaB"/>
</dbReference>
<dbReference type="Pfam" id="PF00994">
    <property type="entry name" value="MoCF_biosynth"/>
    <property type="match status" value="1"/>
</dbReference>
<evidence type="ECO:0000313" key="8">
    <source>
        <dbReference type="EMBL" id="MBB6071206.1"/>
    </source>
</evidence>
<evidence type="ECO:0000256" key="2">
    <source>
        <dbReference type="ARBA" id="ARBA00005046"/>
    </source>
</evidence>
<evidence type="ECO:0000256" key="3">
    <source>
        <dbReference type="ARBA" id="ARBA00006112"/>
    </source>
</evidence>
<dbReference type="RefSeq" id="WP_170033896.1">
    <property type="nucleotide sequence ID" value="NZ_JABDTL010000001.1"/>
</dbReference>